<dbReference type="PANTHER" id="PTHR17598">
    <property type="entry name" value="DNA POLYMERASE DELTA SUBUNIT 3"/>
    <property type="match status" value="1"/>
</dbReference>
<evidence type="ECO:0000256" key="4">
    <source>
        <dbReference type="ARBA" id="ARBA00023242"/>
    </source>
</evidence>
<dbReference type="GO" id="GO:0043625">
    <property type="term" value="C:delta DNA polymerase complex"/>
    <property type="evidence" value="ECO:0007669"/>
    <property type="project" value="InterPro"/>
</dbReference>
<accession>A0A4E0RN01</accession>
<organism evidence="6 7">
    <name type="scientific">Fasciola hepatica</name>
    <name type="common">Liver fluke</name>
    <dbReference type="NCBI Taxonomy" id="6192"/>
    <lineage>
        <taxon>Eukaryota</taxon>
        <taxon>Metazoa</taxon>
        <taxon>Spiralia</taxon>
        <taxon>Lophotrochozoa</taxon>
        <taxon>Platyhelminthes</taxon>
        <taxon>Trematoda</taxon>
        <taxon>Digenea</taxon>
        <taxon>Plagiorchiida</taxon>
        <taxon>Echinostomata</taxon>
        <taxon>Echinostomatoidea</taxon>
        <taxon>Fasciolidae</taxon>
        <taxon>Fasciola</taxon>
    </lineage>
</organism>
<dbReference type="Pfam" id="PF09507">
    <property type="entry name" value="CDC27"/>
    <property type="match status" value="1"/>
</dbReference>
<dbReference type="GO" id="GO:0006271">
    <property type="term" value="P:DNA strand elongation involved in DNA replication"/>
    <property type="evidence" value="ECO:0007669"/>
    <property type="project" value="TreeGrafter"/>
</dbReference>
<keyword evidence="7" id="KW-1185">Reference proteome</keyword>
<evidence type="ECO:0000313" key="7">
    <source>
        <dbReference type="Proteomes" id="UP000230066"/>
    </source>
</evidence>
<dbReference type="Gene3D" id="3.90.1030.20">
    <property type="entry name" value="DNA polymerase delta, p66 (Cdc27) subunit, wHTH domain"/>
    <property type="match status" value="1"/>
</dbReference>
<feature type="compositionally biased region" description="Basic and acidic residues" evidence="5">
    <location>
        <begin position="284"/>
        <end position="303"/>
    </location>
</feature>
<dbReference type="InterPro" id="IPR041913">
    <property type="entry name" value="POLD3_sf"/>
</dbReference>
<dbReference type="EMBL" id="JXXN02000514">
    <property type="protein sequence ID" value="THD27144.1"/>
    <property type="molecule type" value="Genomic_DNA"/>
</dbReference>
<feature type="region of interest" description="Disordered" evidence="5">
    <location>
        <begin position="341"/>
        <end position="440"/>
    </location>
</feature>
<reference evidence="6" key="1">
    <citation type="submission" date="2019-03" db="EMBL/GenBank/DDBJ databases">
        <title>Improved annotation for the trematode Fasciola hepatica.</title>
        <authorList>
            <person name="Choi Y.-J."/>
            <person name="Martin J."/>
            <person name="Mitreva M."/>
        </authorList>
    </citation>
    <scope>NUCLEOTIDE SEQUENCE [LARGE SCALE GENOMIC DNA]</scope>
</reference>
<feature type="compositionally biased region" description="Polar residues" evidence="5">
    <location>
        <begin position="429"/>
        <end position="440"/>
    </location>
</feature>
<dbReference type="InterPro" id="IPR019038">
    <property type="entry name" value="POLD3"/>
</dbReference>
<dbReference type="GO" id="GO:1904161">
    <property type="term" value="P:DNA synthesis involved in UV-damage excision repair"/>
    <property type="evidence" value="ECO:0007669"/>
    <property type="project" value="TreeGrafter"/>
</dbReference>
<name>A0A4E0RN01_FASHE</name>
<evidence type="ECO:0000256" key="5">
    <source>
        <dbReference type="SAM" id="MobiDB-lite"/>
    </source>
</evidence>
<keyword evidence="3" id="KW-0235">DNA replication</keyword>
<evidence type="ECO:0000256" key="1">
    <source>
        <dbReference type="ARBA" id="ARBA00004123"/>
    </source>
</evidence>
<gene>
    <name evidence="6" type="ORF">D915_001901</name>
</gene>
<evidence type="ECO:0000313" key="6">
    <source>
        <dbReference type="EMBL" id="THD27144.1"/>
    </source>
</evidence>
<comment type="subcellular location">
    <subcellularLocation>
        <location evidence="1">Nucleus</location>
    </subcellularLocation>
</comment>
<evidence type="ECO:0000256" key="3">
    <source>
        <dbReference type="ARBA" id="ARBA00022705"/>
    </source>
</evidence>
<dbReference type="GO" id="GO:0003887">
    <property type="term" value="F:DNA-directed DNA polymerase activity"/>
    <property type="evidence" value="ECO:0007669"/>
    <property type="project" value="TreeGrafter"/>
</dbReference>
<sequence length="499" mass="55074">MENQMLLENLDEKFEENTTVVTTKWLSINFDRSIGESQRILDEYLRKRSHLSAVYLLSGLDYNGQVVVKLVPQNKLNQAMKSFQQSPTKVLYSVQRNLQTRSSDFARNDVEADLSPDKLKRLTTIPWEPQVVSRAPLTSADNNQPNHVSQASQDVIQPREAVSKPFPAKYVQNKTQATKDFFTSVPKNKPNTTVATPQNVVHKRPSVFPQTRTENKPLVKSPVAKTVADDDDIGDDDDDDAFLTSAVISAKRKRLIVESDDESDCSPPVTCNFADSSTSGKIKGAPERKQAKVANKSDIKKVLVADSETDSPAASRSLKSRGEQNKERVVVRKTQKIAVTSPEPQTIGKPRATTVDSISKSVEKSPIGKPNRARRHVMKTFQDDEGFMVTEKAWESASEDGDEEEEEPKEQSKQSSTSASVDAKKPVSNPGSSSASDNAQLTAAPTIGTAVSLLDHIYSTPIEMVTVKKSLKVFVRNSYVIDSSISLNHQICKCPLTPT</sequence>
<evidence type="ECO:0000256" key="2">
    <source>
        <dbReference type="ARBA" id="ARBA00017589"/>
    </source>
</evidence>
<proteinExistence type="predicted"/>
<dbReference type="Proteomes" id="UP000230066">
    <property type="component" value="Unassembled WGS sequence"/>
</dbReference>
<protein>
    <recommendedName>
        <fullName evidence="2">DNA polymerase delta subunit 3</fullName>
    </recommendedName>
</protein>
<feature type="compositionally biased region" description="Basic and acidic residues" evidence="5">
    <location>
        <begin position="320"/>
        <end position="329"/>
    </location>
</feature>
<dbReference type="AlphaFoldDB" id="A0A4E0RN01"/>
<comment type="caution">
    <text evidence="6">The sequence shown here is derived from an EMBL/GenBank/DDBJ whole genome shotgun (WGS) entry which is preliminary data.</text>
</comment>
<dbReference type="GO" id="GO:0006297">
    <property type="term" value="P:nucleotide-excision repair, DNA gap filling"/>
    <property type="evidence" value="ECO:0007669"/>
    <property type="project" value="TreeGrafter"/>
</dbReference>
<keyword evidence="4" id="KW-0539">Nucleus</keyword>
<feature type="compositionally biased region" description="Acidic residues" evidence="5">
    <location>
        <begin position="397"/>
        <end position="408"/>
    </location>
</feature>
<dbReference type="PANTHER" id="PTHR17598:SF13">
    <property type="entry name" value="DNA POLYMERASE DELTA SUBUNIT 3"/>
    <property type="match status" value="1"/>
</dbReference>
<feature type="region of interest" description="Disordered" evidence="5">
    <location>
        <begin position="275"/>
        <end position="329"/>
    </location>
</feature>